<dbReference type="SUPFAM" id="SSF55961">
    <property type="entry name" value="Bet v1-like"/>
    <property type="match status" value="1"/>
</dbReference>
<name>A0ABT8LAR9_9BACT</name>
<dbReference type="InterPro" id="IPR023393">
    <property type="entry name" value="START-like_dom_sf"/>
</dbReference>
<dbReference type="InterPro" id="IPR013538">
    <property type="entry name" value="ASHA1/2-like_C"/>
</dbReference>
<protein>
    <submittedName>
        <fullName evidence="3">SRPBCC domain-containing protein</fullName>
    </submittedName>
</protein>
<accession>A0ABT8LAR9</accession>
<keyword evidence="4" id="KW-1185">Reference proteome</keyword>
<organism evidence="3 4">
    <name type="scientific">Agaribacillus aureus</name>
    <dbReference type="NCBI Taxonomy" id="3051825"/>
    <lineage>
        <taxon>Bacteria</taxon>
        <taxon>Pseudomonadati</taxon>
        <taxon>Bacteroidota</taxon>
        <taxon>Cytophagia</taxon>
        <taxon>Cytophagales</taxon>
        <taxon>Splendidivirgaceae</taxon>
        <taxon>Agaribacillus</taxon>
    </lineage>
</organism>
<dbReference type="Gene3D" id="3.30.530.20">
    <property type="match status" value="1"/>
</dbReference>
<gene>
    <name evidence="3" type="ORF">QQ020_22430</name>
</gene>
<dbReference type="Pfam" id="PF08327">
    <property type="entry name" value="AHSA1"/>
    <property type="match status" value="1"/>
</dbReference>
<evidence type="ECO:0000259" key="2">
    <source>
        <dbReference type="Pfam" id="PF08327"/>
    </source>
</evidence>
<evidence type="ECO:0000313" key="3">
    <source>
        <dbReference type="EMBL" id="MDN5214854.1"/>
    </source>
</evidence>
<evidence type="ECO:0000313" key="4">
    <source>
        <dbReference type="Proteomes" id="UP001172083"/>
    </source>
</evidence>
<dbReference type="EMBL" id="JAUJEB010000005">
    <property type="protein sequence ID" value="MDN5214854.1"/>
    <property type="molecule type" value="Genomic_DNA"/>
</dbReference>
<evidence type="ECO:0000256" key="1">
    <source>
        <dbReference type="ARBA" id="ARBA00006817"/>
    </source>
</evidence>
<comment type="caution">
    <text evidence="3">The sequence shown here is derived from an EMBL/GenBank/DDBJ whole genome shotgun (WGS) entry which is preliminary data.</text>
</comment>
<feature type="domain" description="Activator of Hsp90 ATPase homologue 1/2-like C-terminal" evidence="2">
    <location>
        <begin position="14"/>
        <end position="148"/>
    </location>
</feature>
<sequence length="148" mass="16617">MDNPRIIKAQITINAPASKVWDALVNPSQTKKYMFGCEVVSDFKAGSPILWKGLMEDKEVIFVKGNMVNIEPEKQLIYTTFDPNADWEDIPENYLTVTYNLTHENGLTTLSVTHGDFATVAEGEKRYNDTMSGGGWDSILQAIRNLVE</sequence>
<dbReference type="Proteomes" id="UP001172083">
    <property type="component" value="Unassembled WGS sequence"/>
</dbReference>
<comment type="similarity">
    <text evidence="1">Belongs to the AHA1 family.</text>
</comment>
<reference evidence="3" key="1">
    <citation type="submission" date="2023-06" db="EMBL/GenBank/DDBJ databases">
        <title>Genomic of Agaribacillus aureum.</title>
        <authorList>
            <person name="Wang G."/>
        </authorList>
    </citation>
    <scope>NUCLEOTIDE SEQUENCE</scope>
    <source>
        <strain evidence="3">BMA12</strain>
    </source>
</reference>
<dbReference type="RefSeq" id="WP_346760192.1">
    <property type="nucleotide sequence ID" value="NZ_JAUJEB010000005.1"/>
</dbReference>
<proteinExistence type="inferred from homology"/>